<dbReference type="InterPro" id="IPR050327">
    <property type="entry name" value="Proton-linked_MCT"/>
</dbReference>
<feature type="transmembrane region" description="Helical" evidence="4">
    <location>
        <begin position="322"/>
        <end position="343"/>
    </location>
</feature>
<gene>
    <name evidence="6" type="ORF">HRJ34_24825</name>
</gene>
<dbReference type="Proteomes" id="UP000664914">
    <property type="component" value="Chromosome"/>
</dbReference>
<dbReference type="GO" id="GO:0022857">
    <property type="term" value="F:transmembrane transporter activity"/>
    <property type="evidence" value="ECO:0007669"/>
    <property type="project" value="InterPro"/>
</dbReference>
<reference evidence="6" key="1">
    <citation type="submission" date="2020-07" db="EMBL/GenBank/DDBJ databases">
        <authorList>
            <person name="Camacho E."/>
        </authorList>
    </citation>
    <scope>NUCLEOTIDE SEQUENCE</scope>
    <source>
        <strain evidence="6">MPO218</strain>
    </source>
</reference>
<dbReference type="PROSITE" id="PS50850">
    <property type="entry name" value="MFS"/>
    <property type="match status" value="1"/>
</dbReference>
<dbReference type="InterPro" id="IPR020846">
    <property type="entry name" value="MFS_dom"/>
</dbReference>
<reference evidence="6" key="2">
    <citation type="submission" date="2021-04" db="EMBL/GenBank/DDBJ databases">
        <title>Isolation and genomic analysis of the ibuprofen-degrading bacterium Sphingomonas strain MPO218.</title>
        <authorList>
            <person name="Aulestia M."/>
            <person name="Flores A."/>
            <person name="Mangas E.L."/>
            <person name="Perez-Pulido A.J."/>
            <person name="Santero E."/>
            <person name="Camacho E.M."/>
        </authorList>
    </citation>
    <scope>NUCLEOTIDE SEQUENCE</scope>
    <source>
        <strain evidence="6">MPO218</strain>
    </source>
</reference>
<keyword evidence="2 4" id="KW-1133">Transmembrane helix</keyword>
<keyword evidence="3 4" id="KW-0472">Membrane</keyword>
<feature type="transmembrane region" description="Helical" evidence="4">
    <location>
        <begin position="81"/>
        <end position="101"/>
    </location>
</feature>
<name>A0A975D256_9SPHN</name>
<keyword evidence="1 4" id="KW-0812">Transmembrane</keyword>
<evidence type="ECO:0000256" key="2">
    <source>
        <dbReference type="ARBA" id="ARBA00022989"/>
    </source>
</evidence>
<evidence type="ECO:0000256" key="4">
    <source>
        <dbReference type="SAM" id="Phobius"/>
    </source>
</evidence>
<feature type="transmembrane region" description="Helical" evidence="4">
    <location>
        <begin position="267"/>
        <end position="288"/>
    </location>
</feature>
<dbReference type="InterPro" id="IPR011701">
    <property type="entry name" value="MFS"/>
</dbReference>
<feature type="transmembrane region" description="Helical" evidence="4">
    <location>
        <begin position="385"/>
        <end position="405"/>
    </location>
</feature>
<dbReference type="InterPro" id="IPR036259">
    <property type="entry name" value="MFS_trans_sf"/>
</dbReference>
<feature type="transmembrane region" description="Helical" evidence="4">
    <location>
        <begin position="295"/>
        <end position="316"/>
    </location>
</feature>
<evidence type="ECO:0000313" key="7">
    <source>
        <dbReference type="Proteomes" id="UP000664914"/>
    </source>
</evidence>
<protein>
    <submittedName>
        <fullName evidence="6">MFS transporter</fullName>
    </submittedName>
</protein>
<evidence type="ECO:0000313" key="6">
    <source>
        <dbReference type="EMBL" id="QTH21504.1"/>
    </source>
</evidence>
<evidence type="ECO:0000256" key="1">
    <source>
        <dbReference type="ARBA" id="ARBA00022692"/>
    </source>
</evidence>
<dbReference type="Pfam" id="PF07690">
    <property type="entry name" value="MFS_1"/>
    <property type="match status" value="1"/>
</dbReference>
<sequence>MTTGKRRIFPGWLLVGAVMIALMLCGITIVVSTFGIFTAHWTRSFGWSQGAMAGSLSTFLLSTTLAVPVVGVAVDRFGSRRTAICGVIAFAALLSAAAPLVRSLPLLFLFYALLGLVGAFTNPIVYIKALSVWFDRRRGLALGIAVAGQGLGAAVLPPVVQYVSEAAGWRGAFHLLSAGLILLVLPLVLLFVRDDPGELGVSPDGGGRPGPAEGDAAGLTLAEARRTSAFWIILIVFALFGLVNYALSGHFVYLMLQRGVGTLPQIAMLLSIAGASMIGGRLLFGWLFDHFPLPLVGAVGVLCAVAALALLLGIAAIGPAAFAMSVLMGVAMGAETDLLSLLVSRYFGQLAISRIYSWQNVSFLIGAASGPPLFALLLARFSDPTVPVLALIALCVLSVLLLLLLEKPAYARSAPA</sequence>
<proteinExistence type="predicted"/>
<dbReference type="Gene3D" id="1.20.1250.20">
    <property type="entry name" value="MFS general substrate transporter like domains"/>
    <property type="match status" value="2"/>
</dbReference>
<evidence type="ECO:0000259" key="5">
    <source>
        <dbReference type="PROSITE" id="PS50850"/>
    </source>
</evidence>
<feature type="transmembrane region" description="Helical" evidence="4">
    <location>
        <begin position="139"/>
        <end position="160"/>
    </location>
</feature>
<dbReference type="PANTHER" id="PTHR11360:SF290">
    <property type="entry name" value="MONOCARBOXYLATE MFS PERMEASE"/>
    <property type="match status" value="1"/>
</dbReference>
<dbReference type="RefSeq" id="WP_208632745.1">
    <property type="nucleotide sequence ID" value="NZ_CP059319.1"/>
</dbReference>
<dbReference type="PANTHER" id="PTHR11360">
    <property type="entry name" value="MONOCARBOXYLATE TRANSPORTER"/>
    <property type="match status" value="1"/>
</dbReference>
<dbReference type="AlphaFoldDB" id="A0A975D256"/>
<feature type="transmembrane region" description="Helical" evidence="4">
    <location>
        <begin position="12"/>
        <end position="39"/>
    </location>
</feature>
<feature type="domain" description="Major facilitator superfamily (MFS) profile" evidence="5">
    <location>
        <begin position="14"/>
        <end position="410"/>
    </location>
</feature>
<feature type="transmembrane region" description="Helical" evidence="4">
    <location>
        <begin position="51"/>
        <end position="74"/>
    </location>
</feature>
<organism evidence="6 7">
    <name type="scientific">Rhizorhabdus wittichii</name>
    <dbReference type="NCBI Taxonomy" id="160791"/>
    <lineage>
        <taxon>Bacteria</taxon>
        <taxon>Pseudomonadati</taxon>
        <taxon>Pseudomonadota</taxon>
        <taxon>Alphaproteobacteria</taxon>
        <taxon>Sphingomonadales</taxon>
        <taxon>Sphingomonadaceae</taxon>
        <taxon>Rhizorhabdus</taxon>
    </lineage>
</organism>
<feature type="transmembrane region" description="Helical" evidence="4">
    <location>
        <begin position="229"/>
        <end position="247"/>
    </location>
</feature>
<evidence type="ECO:0000256" key="3">
    <source>
        <dbReference type="ARBA" id="ARBA00023136"/>
    </source>
</evidence>
<feature type="transmembrane region" description="Helical" evidence="4">
    <location>
        <begin position="172"/>
        <end position="192"/>
    </location>
</feature>
<dbReference type="SUPFAM" id="SSF103473">
    <property type="entry name" value="MFS general substrate transporter"/>
    <property type="match status" value="1"/>
</dbReference>
<feature type="transmembrane region" description="Helical" evidence="4">
    <location>
        <begin position="107"/>
        <end position="127"/>
    </location>
</feature>
<dbReference type="EMBL" id="CP059319">
    <property type="protein sequence ID" value="QTH21504.1"/>
    <property type="molecule type" value="Genomic_DNA"/>
</dbReference>
<accession>A0A975D256</accession>
<feature type="transmembrane region" description="Helical" evidence="4">
    <location>
        <begin position="355"/>
        <end position="379"/>
    </location>
</feature>